<evidence type="ECO:0000313" key="4">
    <source>
        <dbReference type="Proteomes" id="UP000239649"/>
    </source>
</evidence>
<dbReference type="STRING" id="554055.A0A2P6VIB0"/>
<evidence type="ECO:0000313" key="3">
    <source>
        <dbReference type="EMBL" id="PSC73797.1"/>
    </source>
</evidence>
<organism evidence="3 4">
    <name type="scientific">Micractinium conductrix</name>
    <dbReference type="NCBI Taxonomy" id="554055"/>
    <lineage>
        <taxon>Eukaryota</taxon>
        <taxon>Viridiplantae</taxon>
        <taxon>Chlorophyta</taxon>
        <taxon>core chlorophytes</taxon>
        <taxon>Trebouxiophyceae</taxon>
        <taxon>Chlorellales</taxon>
        <taxon>Chlorellaceae</taxon>
        <taxon>Chlorella clade</taxon>
        <taxon>Micractinium</taxon>
    </lineage>
</organism>
<keyword evidence="4" id="KW-1185">Reference proteome</keyword>
<dbReference type="InterPro" id="IPR036045">
    <property type="entry name" value="Sec1-like_sf"/>
</dbReference>
<proteinExistence type="inferred from homology"/>
<feature type="compositionally biased region" description="Gly residues" evidence="2">
    <location>
        <begin position="362"/>
        <end position="374"/>
    </location>
</feature>
<dbReference type="AlphaFoldDB" id="A0A2P6VIB0"/>
<protein>
    <submittedName>
        <fullName evidence="3">Sec1 family domain-containing MIP3</fullName>
    </submittedName>
</protein>
<reference evidence="3 4" key="1">
    <citation type="journal article" date="2018" name="Plant J.">
        <title>Genome sequences of Chlorella sorokiniana UTEX 1602 and Micractinium conductrix SAG 241.80: implications to maltose excretion by a green alga.</title>
        <authorList>
            <person name="Arriola M.B."/>
            <person name="Velmurugan N."/>
            <person name="Zhang Y."/>
            <person name="Plunkett M.H."/>
            <person name="Hondzo H."/>
            <person name="Barney B.M."/>
        </authorList>
    </citation>
    <scope>NUCLEOTIDE SEQUENCE [LARGE SCALE GENOMIC DNA]</scope>
    <source>
        <strain evidence="3 4">SAG 241.80</strain>
    </source>
</reference>
<dbReference type="Proteomes" id="UP000239649">
    <property type="component" value="Unassembled WGS sequence"/>
</dbReference>
<feature type="compositionally biased region" description="Low complexity" evidence="2">
    <location>
        <begin position="207"/>
        <end position="221"/>
    </location>
</feature>
<sequence>MASPAAAIRRVLSTSLAGELKDALVYLDRGAAEVAAAAGGTYALGAAALCDLHAASPGDLTTAALLRGGAPMRRVAILLTTLLAEAEAAVLAACGMHPAAAQFTLLCAASEAAHHDEAPAVYGPRCFAATSAAWQQQVNASRLAAGHGPCSLAIQPCPLLCLVPLTSAAFVLPAASAAAALPRAGRLPAGYSTAAAAAAAEEEDKGPSSGAAASSTGQGPQPRGGGGGAAPTTGFALLAHALVGTLSALGYRPEAFSLGPCSRLTASSMAFVPALAEDAQPAALVLIDRLLDPVSPALHADLLVQRLFDKLPPTEGGGSLDGSGAGAAAGARGGTGAHAAPFAEAGREVPMPSLDAPLDGSIGSGGGGGTGASGDGAAAAAAGGDAGAAAEGGCASLLPGTLRHPDDAQADRWLEFLLSRKGRDSPMFLRKWLREAARKENVPQTQRFKPGSVAAAELRALAGALRRQSPATAYRHSSLLQLAEAAAGAMEGGHAERWEALQREERQLLFACSESAGAAAAHLSELCQLAGRPGSPLGVCDVVLLLLAAHCLLPGFHPWLSGGGSGQAFQPQQEAQLQEALVEAVMCGAAAAAAEAAGADEELGGMRLEARDAVQALTWRLRQLSAFRASHLGSLAALAAEGPDGAPRRTPLLRRIAEAVLRDETLPKLRAGATSLSGAVRSALGRFGGQFGLQAGPKPSDCSTVILFVLGGISVAEVHEVMQAVEERAAAVAVAQAQAQAGGGHGVGHAAPRPPPHILVGGTALLRPGELCGHLFADICTA</sequence>
<name>A0A2P6VIB0_9CHLO</name>
<comment type="similarity">
    <text evidence="1">Belongs to the STXBP/unc-18/SEC1 family.</text>
</comment>
<dbReference type="OrthoDB" id="515246at2759"/>
<accession>A0A2P6VIB0</accession>
<dbReference type="SUPFAM" id="SSF56815">
    <property type="entry name" value="Sec1/munc18-like (SM) proteins"/>
    <property type="match status" value="1"/>
</dbReference>
<dbReference type="GO" id="GO:0016192">
    <property type="term" value="P:vesicle-mediated transport"/>
    <property type="evidence" value="ECO:0007669"/>
    <property type="project" value="InterPro"/>
</dbReference>
<gene>
    <name evidence="3" type="ORF">C2E20_3060</name>
</gene>
<dbReference type="PANTHER" id="PTHR11679">
    <property type="entry name" value="VESICLE PROTEIN SORTING-ASSOCIATED"/>
    <property type="match status" value="1"/>
</dbReference>
<feature type="compositionally biased region" description="Gly residues" evidence="2">
    <location>
        <begin position="315"/>
        <end position="336"/>
    </location>
</feature>
<evidence type="ECO:0000256" key="1">
    <source>
        <dbReference type="ARBA" id="ARBA00009884"/>
    </source>
</evidence>
<feature type="region of interest" description="Disordered" evidence="2">
    <location>
        <begin position="198"/>
        <end position="230"/>
    </location>
</feature>
<dbReference type="EMBL" id="LHPF02000006">
    <property type="protein sequence ID" value="PSC73797.1"/>
    <property type="molecule type" value="Genomic_DNA"/>
</dbReference>
<feature type="region of interest" description="Disordered" evidence="2">
    <location>
        <begin position="315"/>
        <end position="380"/>
    </location>
</feature>
<comment type="caution">
    <text evidence="3">The sequence shown here is derived from an EMBL/GenBank/DDBJ whole genome shotgun (WGS) entry which is preliminary data.</text>
</comment>
<evidence type="ECO:0000256" key="2">
    <source>
        <dbReference type="SAM" id="MobiDB-lite"/>
    </source>
</evidence>
<dbReference type="InterPro" id="IPR001619">
    <property type="entry name" value="Sec1-like"/>
</dbReference>